<evidence type="ECO:0000313" key="3">
    <source>
        <dbReference type="Proteomes" id="UP001054821"/>
    </source>
</evidence>
<organism evidence="2 3">
    <name type="scientific">Prunus dulcis</name>
    <name type="common">Almond</name>
    <name type="synonym">Amygdalus dulcis</name>
    <dbReference type="NCBI Taxonomy" id="3755"/>
    <lineage>
        <taxon>Eukaryota</taxon>
        <taxon>Viridiplantae</taxon>
        <taxon>Streptophyta</taxon>
        <taxon>Embryophyta</taxon>
        <taxon>Tracheophyta</taxon>
        <taxon>Spermatophyta</taxon>
        <taxon>Magnoliopsida</taxon>
        <taxon>eudicotyledons</taxon>
        <taxon>Gunneridae</taxon>
        <taxon>Pentapetalae</taxon>
        <taxon>rosids</taxon>
        <taxon>fabids</taxon>
        <taxon>Rosales</taxon>
        <taxon>Rosaceae</taxon>
        <taxon>Amygdaloideae</taxon>
        <taxon>Amygdaleae</taxon>
        <taxon>Prunus</taxon>
    </lineage>
</organism>
<proteinExistence type="predicted"/>
<dbReference type="AlphaFoldDB" id="A0AAD4VW65"/>
<accession>A0AAD4VW65</accession>
<sequence>MGDHPGKLLCELPGTNPNSEVKRVGGWSNPRMGDHPGKLLRELPETKPCASENVARPKADNIALRRSRSGV</sequence>
<evidence type="ECO:0000256" key="1">
    <source>
        <dbReference type="SAM" id="MobiDB-lite"/>
    </source>
</evidence>
<evidence type="ECO:0000313" key="2">
    <source>
        <dbReference type="EMBL" id="KAI5332429.1"/>
    </source>
</evidence>
<name>A0AAD4VW65_PRUDU</name>
<feature type="region of interest" description="Disordered" evidence="1">
    <location>
        <begin position="1"/>
        <end position="35"/>
    </location>
</feature>
<dbReference type="Proteomes" id="UP001054821">
    <property type="component" value="Chromosome 4"/>
</dbReference>
<reference evidence="2 3" key="1">
    <citation type="journal article" date="2022" name="G3 (Bethesda)">
        <title>Whole-genome sequence and methylome profiling of the almond [Prunus dulcis (Mill.) D.A. Webb] cultivar 'Nonpareil'.</title>
        <authorList>
            <person name="D'Amico-Willman K.M."/>
            <person name="Ouma W.Z."/>
            <person name="Meulia T."/>
            <person name="Sideli G.M."/>
            <person name="Gradziel T.M."/>
            <person name="Fresnedo-Ramirez J."/>
        </authorList>
    </citation>
    <scope>NUCLEOTIDE SEQUENCE [LARGE SCALE GENOMIC DNA]</scope>
    <source>
        <strain evidence="2">Clone GOH B32 T37-40</strain>
    </source>
</reference>
<comment type="caution">
    <text evidence="2">The sequence shown here is derived from an EMBL/GenBank/DDBJ whole genome shotgun (WGS) entry which is preliminary data.</text>
</comment>
<protein>
    <submittedName>
        <fullName evidence="2">Uncharacterized protein</fullName>
    </submittedName>
</protein>
<keyword evidence="3" id="KW-1185">Reference proteome</keyword>
<gene>
    <name evidence="2" type="ORF">L3X38_022558</name>
</gene>
<dbReference type="EMBL" id="JAJFAZ020000004">
    <property type="protein sequence ID" value="KAI5332429.1"/>
    <property type="molecule type" value="Genomic_DNA"/>
</dbReference>